<dbReference type="Gramene" id="Jr11_12850_p1">
    <property type="protein sequence ID" value="cds.Jr11_12850_p1"/>
    <property type="gene ID" value="Jr11_12850"/>
</dbReference>
<comment type="caution">
    <text evidence="2">The sequence shown here is derived from an EMBL/GenBank/DDBJ whole genome shotgun (WGS) entry which is preliminary data.</text>
</comment>
<gene>
    <name evidence="2" type="ORF">F2P56_024674</name>
</gene>
<accession>A0A833TUU5</accession>
<protein>
    <recommendedName>
        <fullName evidence="4">Retrotransposon Copia-like N-terminal domain-containing protein</fullName>
    </recommendedName>
</protein>
<evidence type="ECO:0000313" key="3">
    <source>
        <dbReference type="Proteomes" id="UP000619265"/>
    </source>
</evidence>
<dbReference type="PANTHER" id="PTHR47481:SF22">
    <property type="entry name" value="RETROTRANSPOSON GAG DOMAIN-CONTAINING PROTEIN"/>
    <property type="match status" value="1"/>
</dbReference>
<dbReference type="AlphaFoldDB" id="A0A833TUU5"/>
<evidence type="ECO:0008006" key="4">
    <source>
        <dbReference type="Google" id="ProtNLM"/>
    </source>
</evidence>
<organism evidence="2 3">
    <name type="scientific">Juglans regia</name>
    <name type="common">English walnut</name>
    <dbReference type="NCBI Taxonomy" id="51240"/>
    <lineage>
        <taxon>Eukaryota</taxon>
        <taxon>Viridiplantae</taxon>
        <taxon>Streptophyta</taxon>
        <taxon>Embryophyta</taxon>
        <taxon>Tracheophyta</taxon>
        <taxon>Spermatophyta</taxon>
        <taxon>Magnoliopsida</taxon>
        <taxon>eudicotyledons</taxon>
        <taxon>Gunneridae</taxon>
        <taxon>Pentapetalae</taxon>
        <taxon>rosids</taxon>
        <taxon>fabids</taxon>
        <taxon>Fagales</taxon>
        <taxon>Juglandaceae</taxon>
        <taxon>Juglans</taxon>
    </lineage>
</organism>
<reference evidence="2" key="1">
    <citation type="submission" date="2015-10" db="EMBL/GenBank/DDBJ databases">
        <authorList>
            <person name="Martinez-Garcia P.J."/>
            <person name="Crepeau M.W."/>
            <person name="Puiu D."/>
            <person name="Gonzalez-Ibeas D."/>
            <person name="Whalen J."/>
            <person name="Stevens K."/>
            <person name="Paul R."/>
            <person name="Butterfield T."/>
            <person name="Britton M."/>
            <person name="Reagan R."/>
            <person name="Chakraborty S."/>
            <person name="Walawage S.L."/>
            <person name="Vasquez-Gross H.A."/>
            <person name="Cardeno C."/>
            <person name="Famula R."/>
            <person name="Pratt K."/>
            <person name="Kuruganti S."/>
            <person name="Aradhya M.K."/>
            <person name="Leslie C.A."/>
            <person name="Dandekar A.M."/>
            <person name="Salzberg S.L."/>
            <person name="Wegrzyn J.L."/>
            <person name="Langley C.H."/>
            <person name="Neale D.B."/>
        </authorList>
    </citation>
    <scope>NUCLEOTIDE SEQUENCE</scope>
    <source>
        <tissue evidence="2">Leaves</tissue>
    </source>
</reference>
<feature type="compositionally biased region" description="Low complexity" evidence="1">
    <location>
        <begin position="249"/>
        <end position="259"/>
    </location>
</feature>
<feature type="region of interest" description="Disordered" evidence="1">
    <location>
        <begin position="236"/>
        <end position="279"/>
    </location>
</feature>
<evidence type="ECO:0000313" key="2">
    <source>
        <dbReference type="EMBL" id="KAF5455060.1"/>
    </source>
</evidence>
<name>A0A833TUU5_JUGRE</name>
<dbReference type="Proteomes" id="UP000619265">
    <property type="component" value="Unassembled WGS sequence"/>
</dbReference>
<proteinExistence type="predicted"/>
<sequence>MASSSTVFIAPNLNQLVSAKLDGSNYLIWLSQMVLILKSNDLMGFVDGFEPCPSQFLLDAQGKFTTDLNPNYVFWHKKDQFVLGWINTTLSSMVAPLVFGITSARSAWITLEKKFASKSHSRVSHLKRKLQALSQGSRSCSVYLDEAKEIAAQLSATGKTVEDDDLITYVTHGLNPSYLPFMTSLSLPTRDKPLSFDDFETELLSNELLLDTQFKSVSPETNNFALFAPKHTQQFFNGKPKYPNRSTQPSFSGHSPSHFPSHRNSIPHSKPASNTAPPK</sequence>
<dbReference type="Pfam" id="PF14223">
    <property type="entry name" value="Retrotran_gag_2"/>
    <property type="match status" value="1"/>
</dbReference>
<dbReference type="EMBL" id="LIHL02000011">
    <property type="protein sequence ID" value="KAF5455060.1"/>
    <property type="molecule type" value="Genomic_DNA"/>
</dbReference>
<feature type="compositionally biased region" description="Polar residues" evidence="1">
    <location>
        <begin position="263"/>
        <end position="279"/>
    </location>
</feature>
<reference evidence="2" key="2">
    <citation type="submission" date="2020-03" db="EMBL/GenBank/DDBJ databases">
        <title>Walnut 2.0.</title>
        <authorList>
            <person name="Marrano A."/>
            <person name="Britton M."/>
            <person name="Zimin A.V."/>
            <person name="Zaini P.A."/>
            <person name="Workman R."/>
            <person name="Puiu D."/>
            <person name="Bianco L."/>
            <person name="Allen B.J."/>
            <person name="Troggio M."/>
            <person name="Leslie C.A."/>
            <person name="Timp W."/>
            <person name="Dendekar A."/>
            <person name="Salzberg S.L."/>
            <person name="Neale D.B."/>
        </authorList>
    </citation>
    <scope>NUCLEOTIDE SEQUENCE</scope>
    <source>
        <tissue evidence="2">Leaves</tissue>
    </source>
</reference>
<dbReference type="PANTHER" id="PTHR47481">
    <property type="match status" value="1"/>
</dbReference>
<evidence type="ECO:0000256" key="1">
    <source>
        <dbReference type="SAM" id="MobiDB-lite"/>
    </source>
</evidence>